<dbReference type="SUPFAM" id="SSF48208">
    <property type="entry name" value="Six-hairpin glycosidases"/>
    <property type="match status" value="1"/>
</dbReference>
<gene>
    <name evidence="2" type="ORF">SCFA_230001</name>
</gene>
<reference evidence="2" key="1">
    <citation type="submission" date="2019-03" db="EMBL/GenBank/DDBJ databases">
        <authorList>
            <person name="Hao L."/>
        </authorList>
    </citation>
    <scope>NUCLEOTIDE SEQUENCE</scope>
</reference>
<dbReference type="InterPro" id="IPR012341">
    <property type="entry name" value="6hp_glycosidase-like_sf"/>
</dbReference>
<protein>
    <recommendedName>
        <fullName evidence="1">GH15-like domain-containing protein</fullName>
    </recommendedName>
</protein>
<name>A0A485LZ07_9ZZZZ</name>
<sequence>MVECLALAGQTDRAMERFDQVCGYCNDLGLFSEVADPVTGEMLGNFPQAFSHIGLINAAWQLSIARPPGSRASSGREDRG</sequence>
<evidence type="ECO:0000313" key="2">
    <source>
        <dbReference type="EMBL" id="VFU13960.1"/>
    </source>
</evidence>
<dbReference type="EMBL" id="CAADRM010000085">
    <property type="protein sequence ID" value="VFU13960.1"/>
    <property type="molecule type" value="Genomic_DNA"/>
</dbReference>
<proteinExistence type="predicted"/>
<dbReference type="InterPro" id="IPR008928">
    <property type="entry name" value="6-hairpin_glycosidase_sf"/>
</dbReference>
<feature type="domain" description="GH15-like" evidence="1">
    <location>
        <begin position="18"/>
        <end position="60"/>
    </location>
</feature>
<dbReference type="AlphaFoldDB" id="A0A485LZ07"/>
<dbReference type="Gene3D" id="1.50.10.10">
    <property type="match status" value="1"/>
</dbReference>
<organism evidence="2">
    <name type="scientific">anaerobic digester metagenome</name>
    <dbReference type="NCBI Taxonomy" id="1263854"/>
    <lineage>
        <taxon>unclassified sequences</taxon>
        <taxon>metagenomes</taxon>
        <taxon>ecological metagenomes</taxon>
    </lineage>
</organism>
<dbReference type="GO" id="GO:0005975">
    <property type="term" value="P:carbohydrate metabolic process"/>
    <property type="evidence" value="ECO:0007669"/>
    <property type="project" value="InterPro"/>
</dbReference>
<dbReference type="InterPro" id="IPR011613">
    <property type="entry name" value="GH15-like"/>
</dbReference>
<evidence type="ECO:0000259" key="1">
    <source>
        <dbReference type="Pfam" id="PF00723"/>
    </source>
</evidence>
<accession>A0A485LZ07</accession>
<dbReference type="Pfam" id="PF00723">
    <property type="entry name" value="Glyco_hydro_15"/>
    <property type="match status" value="1"/>
</dbReference>